<dbReference type="EMBL" id="LR700248">
    <property type="protein sequence ID" value="VVH80042.1"/>
    <property type="molecule type" value="Genomic_DNA"/>
</dbReference>
<reference evidence="1" key="1">
    <citation type="submission" date="2019-09" db="EMBL/GenBank/DDBJ databases">
        <authorList>
            <person name="Gross C."/>
            <person name="Bohn E."/>
        </authorList>
    </citation>
    <scope>NUCLEOTIDE SEQUENCE</scope>
    <source>
        <strain evidence="1">ID40</strain>
    </source>
</reference>
<gene>
    <name evidence="1" type="ORF">TUEID40_01196</name>
</gene>
<accession>A0A5E5QX08</accession>
<protein>
    <submittedName>
        <fullName evidence="1">Uncharacterized protein</fullName>
    </submittedName>
</protein>
<sequence>MVAGVLPGERGTVAHATGAEDLAEGAVEFGIVHGGLRVRMEGRGLQHLDDQRTVRRGAAQQFAQVLEIARAFGGAAEAAGDGEEVRV</sequence>
<name>A0A5E5QX08_PSEAI</name>
<dbReference type="AlphaFoldDB" id="A0A5E5QX08"/>
<evidence type="ECO:0000313" key="1">
    <source>
        <dbReference type="EMBL" id="VVH80042.1"/>
    </source>
</evidence>
<proteinExistence type="predicted"/>
<organism evidence="1">
    <name type="scientific">Pseudomonas aeruginosa</name>
    <dbReference type="NCBI Taxonomy" id="287"/>
    <lineage>
        <taxon>Bacteria</taxon>
        <taxon>Pseudomonadati</taxon>
        <taxon>Pseudomonadota</taxon>
        <taxon>Gammaproteobacteria</taxon>
        <taxon>Pseudomonadales</taxon>
        <taxon>Pseudomonadaceae</taxon>
        <taxon>Pseudomonas</taxon>
    </lineage>
</organism>